<sequence>DVQSENPSAFQTEIVEILATLANQLASAIQSFRLLEGTEIDLQQVSELYRASLQIAQSNSVSEILIAATRAIQQTTFISALYTQSETSFRLIENPDQTVYYANQLPQILNISPLQAQSYINNSPLVIRDIQQPTAAIHSELLSMPEKLGCQSTALLPISQKGELAGLIIIGTRERGIITQTSIQPFASFSELISTALEKVSAQQSTRQRLDNLELINNLSSKISDEIDLTQLYALIYKELKSITGEIDFYIALYDS</sequence>
<dbReference type="InterPro" id="IPR029016">
    <property type="entry name" value="GAF-like_dom_sf"/>
</dbReference>
<comment type="caution">
    <text evidence="1">The sequence shown here is derived from an EMBL/GenBank/DDBJ whole genome shotgun (WGS) entry which is preliminary data.</text>
</comment>
<reference evidence="1" key="1">
    <citation type="journal article" date="2014" name="Front. Microbiol.">
        <title>High frequency of phylogenetically diverse reductive dehalogenase-homologous genes in deep subseafloor sedimentary metagenomes.</title>
        <authorList>
            <person name="Kawai M."/>
            <person name="Futagami T."/>
            <person name="Toyoda A."/>
            <person name="Takaki Y."/>
            <person name="Nishi S."/>
            <person name="Hori S."/>
            <person name="Arai W."/>
            <person name="Tsubouchi T."/>
            <person name="Morono Y."/>
            <person name="Uchiyama I."/>
            <person name="Ito T."/>
            <person name="Fujiyama A."/>
            <person name="Inagaki F."/>
            <person name="Takami H."/>
        </authorList>
    </citation>
    <scope>NUCLEOTIDE SEQUENCE</scope>
    <source>
        <strain evidence="1">Expedition CK06-06</strain>
    </source>
</reference>
<gene>
    <name evidence="1" type="ORF">S01H1_57737</name>
</gene>
<feature type="non-terminal residue" evidence="1">
    <location>
        <position position="256"/>
    </location>
</feature>
<organism evidence="1">
    <name type="scientific">marine sediment metagenome</name>
    <dbReference type="NCBI Taxonomy" id="412755"/>
    <lineage>
        <taxon>unclassified sequences</taxon>
        <taxon>metagenomes</taxon>
        <taxon>ecological metagenomes</taxon>
    </lineage>
</organism>
<proteinExistence type="predicted"/>
<evidence type="ECO:0008006" key="2">
    <source>
        <dbReference type="Google" id="ProtNLM"/>
    </source>
</evidence>
<dbReference type="EMBL" id="BARS01037673">
    <property type="protein sequence ID" value="GAG14800.1"/>
    <property type="molecule type" value="Genomic_DNA"/>
</dbReference>
<protein>
    <recommendedName>
        <fullName evidence="2">GAF domain-containing protein</fullName>
    </recommendedName>
</protein>
<feature type="non-terminal residue" evidence="1">
    <location>
        <position position="1"/>
    </location>
</feature>
<dbReference type="SUPFAM" id="SSF55781">
    <property type="entry name" value="GAF domain-like"/>
    <property type="match status" value="1"/>
</dbReference>
<accession>X0V9D2</accession>
<name>X0V9D2_9ZZZZ</name>
<dbReference type="AlphaFoldDB" id="X0V9D2"/>
<evidence type="ECO:0000313" key="1">
    <source>
        <dbReference type="EMBL" id="GAG14800.1"/>
    </source>
</evidence>
<dbReference type="Gene3D" id="3.30.450.40">
    <property type="match status" value="1"/>
</dbReference>